<dbReference type="PANTHER" id="PTHR42947">
    <property type="entry name" value="COB--COM HETERODISULFIDE REDUCTASE SUBUNIT B 1"/>
    <property type="match status" value="1"/>
</dbReference>
<dbReference type="InterPro" id="IPR051278">
    <property type="entry name" value="HdrB/HdrD_reductase"/>
</dbReference>
<sequence length="285" mass="31557">MIRSLSFYPGCSLEGTARDYRKSIEKAFRHLGISLEELENWTCCGASAAHSLDRELAFRLSAFNLVIAEKAGRDLLVPCALCFHNLKSAEKKILGSEDLAKHYGYSGSIRVYDIASFLALPEVLEKIRRLVTRPIKGLRAVCYYGCLTARPPSITDCPEPENPSSLERVLSVLEAEPVEWPQKTDCCGAGHAVPRPELVETLVKHLYDAAVAWGADCIVVSCQMCQANLDMFQENLTRKSALSHPIPVLYVTELINLASGEKEEADFKGHFVDPSPLISRIFSGR</sequence>
<dbReference type="Pfam" id="PF02754">
    <property type="entry name" value="CCG"/>
    <property type="match status" value="2"/>
</dbReference>
<gene>
    <name evidence="3" type="ORF">SAMN05660836_00987</name>
</gene>
<evidence type="ECO:0000313" key="3">
    <source>
        <dbReference type="EMBL" id="SFM64363.1"/>
    </source>
</evidence>
<evidence type="ECO:0000313" key="4">
    <source>
        <dbReference type="Proteomes" id="UP000199611"/>
    </source>
</evidence>
<dbReference type="EMBL" id="FOUU01000002">
    <property type="protein sequence ID" value="SFM64363.1"/>
    <property type="molecule type" value="Genomic_DNA"/>
</dbReference>
<dbReference type="Gene3D" id="1.20.1050.140">
    <property type="match status" value="1"/>
</dbReference>
<keyword evidence="1" id="KW-0560">Oxidoreductase</keyword>
<protein>
    <submittedName>
        <fullName evidence="3">Heterodisulfide reductase subunit B</fullName>
    </submittedName>
</protein>
<dbReference type="AlphaFoldDB" id="A0A1I4SJB7"/>
<evidence type="ECO:0000259" key="2">
    <source>
        <dbReference type="Pfam" id="PF02754"/>
    </source>
</evidence>
<reference evidence="3 4" key="1">
    <citation type="submission" date="2016-10" db="EMBL/GenBank/DDBJ databases">
        <authorList>
            <person name="de Groot N.N."/>
        </authorList>
    </citation>
    <scope>NUCLEOTIDE SEQUENCE [LARGE SCALE GENOMIC DNA]</scope>
    <source>
        <strain evidence="3 4">DSM 9990</strain>
    </source>
</reference>
<accession>A0A1I4SJB7</accession>
<name>A0A1I4SJB7_9BACT</name>
<dbReference type="RefSeq" id="WP_245735263.1">
    <property type="nucleotide sequence ID" value="NZ_FOUU01000002.1"/>
</dbReference>
<evidence type="ECO:0000256" key="1">
    <source>
        <dbReference type="ARBA" id="ARBA00023002"/>
    </source>
</evidence>
<feature type="domain" description="Cysteine-rich" evidence="2">
    <location>
        <begin position="142"/>
        <end position="230"/>
    </location>
</feature>
<dbReference type="Proteomes" id="UP000199611">
    <property type="component" value="Unassembled WGS sequence"/>
</dbReference>
<keyword evidence="4" id="KW-1185">Reference proteome</keyword>
<dbReference type="STRING" id="39841.SAMN05660836_00987"/>
<proteinExistence type="predicted"/>
<feature type="domain" description="Cysteine-rich" evidence="2">
    <location>
        <begin position="7"/>
        <end position="87"/>
    </location>
</feature>
<dbReference type="PANTHER" id="PTHR42947:SF1">
    <property type="entry name" value="COB--COM HETERODISULFIDE REDUCTASE SUBUNIT B 1"/>
    <property type="match status" value="1"/>
</dbReference>
<organism evidence="3 4">
    <name type="scientific">Thermodesulforhabdus norvegica</name>
    <dbReference type="NCBI Taxonomy" id="39841"/>
    <lineage>
        <taxon>Bacteria</taxon>
        <taxon>Pseudomonadati</taxon>
        <taxon>Thermodesulfobacteriota</taxon>
        <taxon>Syntrophobacteria</taxon>
        <taxon>Syntrophobacterales</taxon>
        <taxon>Thermodesulforhabdaceae</taxon>
        <taxon>Thermodesulforhabdus</taxon>
    </lineage>
</organism>
<dbReference type="InterPro" id="IPR004017">
    <property type="entry name" value="Cys_rich_dom"/>
</dbReference>
<dbReference type="GO" id="GO:0016491">
    <property type="term" value="F:oxidoreductase activity"/>
    <property type="evidence" value="ECO:0007669"/>
    <property type="project" value="UniProtKB-KW"/>
</dbReference>